<reference evidence="4" key="2">
    <citation type="journal article" date="2020" name="Microorganisms">
        <title>Osmotic Adaptation and Compatible Solute Biosynthesis of Phototrophic Bacteria as Revealed from Genome Analyses.</title>
        <authorList>
            <person name="Imhoff J.F."/>
            <person name="Rahn T."/>
            <person name="Kunzel S."/>
            <person name="Keller A."/>
            <person name="Neulinger S.C."/>
        </authorList>
    </citation>
    <scope>NUCLEOTIDE SEQUENCE</scope>
    <source>
        <strain evidence="4">DSM 4395</strain>
    </source>
</reference>
<dbReference type="AlphaFoldDB" id="A0AAJ0UDJ9"/>
<comment type="similarity">
    <text evidence="1">Belongs to the membrane fusion protein (MFP) (TC 8.A.1) family.</text>
</comment>
<dbReference type="RefSeq" id="WP_201243827.1">
    <property type="nucleotide sequence ID" value="NZ_NHSF01000016.1"/>
</dbReference>
<evidence type="ECO:0000313" key="4">
    <source>
        <dbReference type="EMBL" id="MBK5929472.1"/>
    </source>
</evidence>
<dbReference type="InterPro" id="IPR006143">
    <property type="entry name" value="RND_pump_MFP"/>
</dbReference>
<dbReference type="PANTHER" id="PTHR30469">
    <property type="entry name" value="MULTIDRUG RESISTANCE PROTEIN MDTA"/>
    <property type="match status" value="1"/>
</dbReference>
<dbReference type="PANTHER" id="PTHR30469:SF29">
    <property type="entry name" value="BLR2860 PROTEIN"/>
    <property type="match status" value="1"/>
</dbReference>
<dbReference type="Pfam" id="PF25954">
    <property type="entry name" value="Beta-barrel_RND_2"/>
    <property type="match status" value="1"/>
</dbReference>
<sequence>MHRSVILAIGLAAATTIWMLSGALIGASRTAQPAPSRIAPDAAATQRYMTVLVTHSQAAPVEREILIQGQLEPRRRVRLRAETDGKVVRLNAEKGALVAAGELLVELAEEDRPAQLARAEAELAARQLELSASETLGSQGLQARTQIKQTQAALARAEAEIARLRVELARLRIRAPFAGVVEAREIELGSLLQRGDEVLELVDNSRLKAVGQVPQQRASALEPGQPVHVTLLDGSQAEGRLSYLSQVADAQTRSFRVEAEIPNPERRLASGVSAELRIKIGEARAHFISPSVLTLDDSGRIGVRAVDAEDRVHFHPIALVRTEMEGVWVSGLPPQAHIITQGQGFVTEGEQVEPITATTDPS</sequence>
<dbReference type="Gene3D" id="2.40.420.20">
    <property type="match status" value="1"/>
</dbReference>
<organism evidence="4 5">
    <name type="scientific">Halochromatium salexigens</name>
    <name type="common">Chromatium salexigens</name>
    <dbReference type="NCBI Taxonomy" id="49447"/>
    <lineage>
        <taxon>Bacteria</taxon>
        <taxon>Pseudomonadati</taxon>
        <taxon>Pseudomonadota</taxon>
        <taxon>Gammaproteobacteria</taxon>
        <taxon>Chromatiales</taxon>
        <taxon>Chromatiaceae</taxon>
        <taxon>Halochromatium</taxon>
    </lineage>
</organism>
<dbReference type="GO" id="GO:0015562">
    <property type="term" value="F:efflux transmembrane transporter activity"/>
    <property type="evidence" value="ECO:0007669"/>
    <property type="project" value="TreeGrafter"/>
</dbReference>
<keyword evidence="5" id="KW-1185">Reference proteome</keyword>
<name>A0AAJ0UDJ9_HALSE</name>
<comment type="caution">
    <text evidence="4">The sequence shown here is derived from an EMBL/GenBank/DDBJ whole genome shotgun (WGS) entry which is preliminary data.</text>
</comment>
<dbReference type="SUPFAM" id="SSF111369">
    <property type="entry name" value="HlyD-like secretion proteins"/>
    <property type="match status" value="1"/>
</dbReference>
<dbReference type="Gene3D" id="2.40.50.100">
    <property type="match status" value="1"/>
</dbReference>
<evidence type="ECO:0000313" key="5">
    <source>
        <dbReference type="Proteomes" id="UP001296967"/>
    </source>
</evidence>
<dbReference type="Gene3D" id="2.40.30.170">
    <property type="match status" value="1"/>
</dbReference>
<dbReference type="Proteomes" id="UP001296967">
    <property type="component" value="Unassembled WGS sequence"/>
</dbReference>
<dbReference type="NCBIfam" id="TIGR01730">
    <property type="entry name" value="RND_mfp"/>
    <property type="match status" value="1"/>
</dbReference>
<dbReference type="InterPro" id="IPR058792">
    <property type="entry name" value="Beta-barrel_RND_2"/>
</dbReference>
<dbReference type="GO" id="GO:1990281">
    <property type="term" value="C:efflux pump complex"/>
    <property type="evidence" value="ECO:0007669"/>
    <property type="project" value="TreeGrafter"/>
</dbReference>
<accession>A0AAJ0UDJ9</accession>
<keyword evidence="2" id="KW-0175">Coiled coil</keyword>
<gene>
    <name evidence="4" type="ORF">CCR82_02705</name>
</gene>
<reference evidence="4" key="1">
    <citation type="submission" date="2017-05" db="EMBL/GenBank/DDBJ databases">
        <authorList>
            <person name="Imhoff J.F."/>
            <person name="Rahn T."/>
            <person name="Kuenzel S."/>
            <person name="Neulinger S.C."/>
        </authorList>
    </citation>
    <scope>NUCLEOTIDE SEQUENCE</scope>
    <source>
        <strain evidence="4">DSM 4395</strain>
    </source>
</reference>
<evidence type="ECO:0000256" key="1">
    <source>
        <dbReference type="ARBA" id="ARBA00009477"/>
    </source>
</evidence>
<evidence type="ECO:0000256" key="2">
    <source>
        <dbReference type="SAM" id="Coils"/>
    </source>
</evidence>
<evidence type="ECO:0000259" key="3">
    <source>
        <dbReference type="Pfam" id="PF25954"/>
    </source>
</evidence>
<protein>
    <recommendedName>
        <fullName evidence="3">CusB-like beta-barrel domain-containing protein</fullName>
    </recommendedName>
</protein>
<feature type="domain" description="CusB-like beta-barrel" evidence="3">
    <location>
        <begin position="212"/>
        <end position="279"/>
    </location>
</feature>
<feature type="coiled-coil region" evidence="2">
    <location>
        <begin position="140"/>
        <end position="174"/>
    </location>
</feature>
<proteinExistence type="inferred from homology"/>
<dbReference type="Gene3D" id="1.10.287.470">
    <property type="entry name" value="Helix hairpin bin"/>
    <property type="match status" value="1"/>
</dbReference>
<dbReference type="EMBL" id="NHSF01000016">
    <property type="protein sequence ID" value="MBK5929472.1"/>
    <property type="molecule type" value="Genomic_DNA"/>
</dbReference>